<comment type="similarity">
    <text evidence="1">Belongs to the PIGG/PIGN/PIGO family. PIGG subfamily.</text>
</comment>
<keyword evidence="13" id="KW-0812">Transmembrane</keyword>
<dbReference type="SMART" id="SM00261">
    <property type="entry name" value="FU"/>
    <property type="match status" value="1"/>
</dbReference>
<dbReference type="Gene3D" id="3.40.50.200">
    <property type="entry name" value="Peptidase S8/S53 domain"/>
    <property type="match status" value="1"/>
</dbReference>
<dbReference type="InterPro" id="IPR008979">
    <property type="entry name" value="Galactose-bd-like_sf"/>
</dbReference>
<dbReference type="GO" id="GO:0016486">
    <property type="term" value="P:peptide hormone processing"/>
    <property type="evidence" value="ECO:0007669"/>
    <property type="project" value="TreeGrafter"/>
</dbReference>
<dbReference type="CDD" id="cd16024">
    <property type="entry name" value="GPI_EPT_2"/>
    <property type="match status" value="1"/>
</dbReference>
<feature type="transmembrane region" description="Helical" evidence="13">
    <location>
        <begin position="830"/>
        <end position="849"/>
    </location>
</feature>
<dbReference type="CDD" id="cd00064">
    <property type="entry name" value="FU"/>
    <property type="match status" value="1"/>
</dbReference>
<dbReference type="GO" id="GO:0004252">
    <property type="term" value="F:serine-type endopeptidase activity"/>
    <property type="evidence" value="ECO:0007669"/>
    <property type="project" value="UniProtKB-UniRule"/>
</dbReference>
<dbReference type="InterPro" id="IPR022398">
    <property type="entry name" value="Peptidase_S8_His-AS"/>
</dbReference>
<name>A0A8C5M1D0_9ANUR</name>
<evidence type="ECO:0000256" key="9">
    <source>
        <dbReference type="PIRSR" id="PIRSR615500-1"/>
    </source>
</evidence>
<dbReference type="Gene3D" id="2.60.120.260">
    <property type="entry name" value="Galactose-binding domain-like"/>
    <property type="match status" value="1"/>
</dbReference>
<feature type="active site" description="Charge relay system" evidence="9 10">
    <location>
        <position position="1039"/>
    </location>
</feature>
<accession>A0A8C5M1D0</accession>
<feature type="transmembrane region" description="Helical" evidence="13">
    <location>
        <begin position="475"/>
        <end position="494"/>
    </location>
</feature>
<dbReference type="InterPro" id="IPR034182">
    <property type="entry name" value="Kexin/furin"/>
</dbReference>
<keyword evidence="16" id="KW-1185">Reference proteome</keyword>
<dbReference type="InterPro" id="IPR006212">
    <property type="entry name" value="Furin_repeat"/>
</dbReference>
<evidence type="ECO:0000256" key="12">
    <source>
        <dbReference type="SAM" id="MobiDB-lite"/>
    </source>
</evidence>
<dbReference type="GO" id="GO:0005802">
    <property type="term" value="C:trans-Golgi network"/>
    <property type="evidence" value="ECO:0007669"/>
    <property type="project" value="TreeGrafter"/>
</dbReference>
<dbReference type="Gene3D" id="3.40.720.10">
    <property type="entry name" value="Alkaline Phosphatase, subunit A"/>
    <property type="match status" value="1"/>
</dbReference>
<evidence type="ECO:0000256" key="13">
    <source>
        <dbReference type="SAM" id="Phobius"/>
    </source>
</evidence>
<dbReference type="Proteomes" id="UP000694569">
    <property type="component" value="Unplaced"/>
</dbReference>
<feature type="transmembrane region" description="Helical" evidence="13">
    <location>
        <begin position="762"/>
        <end position="781"/>
    </location>
</feature>
<evidence type="ECO:0000256" key="7">
    <source>
        <dbReference type="ARBA" id="ARBA00023145"/>
    </source>
</evidence>
<keyword evidence="3" id="KW-0165">Cleavage on pair of basic residues</keyword>
<dbReference type="InterPro" id="IPR038466">
    <property type="entry name" value="S8_pro-domain_sf"/>
</dbReference>
<feature type="transmembrane region" description="Helical" evidence="13">
    <location>
        <begin position="801"/>
        <end position="818"/>
    </location>
</feature>
<evidence type="ECO:0000256" key="11">
    <source>
        <dbReference type="RuleBase" id="RU003355"/>
    </source>
</evidence>
<sequence>MCTTSALHTGLSHAPPRAQDVTRKCRRGRFATAASGVNVSPGVTMRVGSSVLACCCLLLQLLGLALFLRGFFPVPVRSQSRKNSVSDIPSEPSAGAKSNWTALPSPLFKKTVIFLIDAFRQDFVFGPKGKMHMPYMTEMVEKGTTHSFIAKATAPTVTMPRIKALTTGSIPGFIDIIMNLNSQELLDDNLIWQAKQAGRRIVFYGDDTWIRLFPKHFVEHDGTTSFFVSDFTEVDYNVTRHLDNVLSRNDWDILILHYLGLDHIGHLTGPHSHLVGPKLFEMDNVLKKIHTSLMVKEEDGSLPSLIVVCGDHGMSETGSHGGSSDEEIETPLLLISSSFERKGEPAKAPDILQQTDLAPTLAIGLGLPIPRNSLGTLIHPVIEQKTMREQLRYFHLNGYQLSTLLRENVESSEKDVGFEQFKKAEKSHGNWIKLYLEGNTSEVLTNLGRKVLKQYIEALMKLSSSLSKQVAEYDMYSMTVGAIITLEILFLLLLSVPNALCSRAEFEVPLSSPFFSLLFYLLCLVLAAIHVIVCTSTENVCFFCSISWVMAIGIMTLMSALCCIILSTFGKMLSNAKSPNKRPDSVSLWSELDVILLMGTLGHVLSMGASSFIEEEHQTWYFLVNTLCLALAQNMCRKYFLVKKGNPIDLATHKRTDNEGAYIKEIYDMHKKEMREERLPILSRFVKDHEKWIALSSPWAILICCRLLRSLNQTGVQWIHRPDFGHWLTSSEHKAELSFLVAVSLVMIFILIQGRCSFVSKVALAFGLLGVYSYRAAIGHVLYPWQQSTKEISKGITEARFVYIFVLGILITGIKDLIKSQVIITDSKAKSVGLWEVYCGLVLLAALLFRPHNLAVLVFCLLIQSTLTMFIWKILKYDAAQVTLMHYWFGQAFFFFQVVNGSDLYHLQHNGVQRKSLNPHHGRHIQLKNEPKMENKLVLWFEQQTEKRRFKRQINVVPTDPLFFKQWYLNNDVSPDFDVMTAWSHGYTGRGVVVSILDDGLEKDHPDLSVNYDPLASYDFNSNDPDPQPRYDPSDENRHGTRCAGEVAAVANNGVCGAGIAFNAGIGGVRMLDGAVTDIVEAKSLSLNPQHIHIYSASWGPEDDGKTVEGPGVLATQAFYQGIVNGRGGLGSIFVWAAGNGGLHYDNCNCDGYSNNIYTISVGSATENGNVPWYSESCASTLTTTFSSGTKKERQIVTTDLHHKCTDQHTGTSASAPFAAGIIALALEANPTLTWRDLQHLVMRASSPGNLKADDWMNNGVGRKVSHHYGYGLLDAGRLVGLAQKWESTHPQRKCLVEIVNNPQEVRSYLLVRQIITACVNSANHILSLEHVQAKISLSYSRRGDLEIFLTSPMGTRSVLVAMRPYDTSTEGYRGWSFMSTHMWDENPHGLWTLELVNKGQYNQNGFLEKFQLILYGTQENMTARKTQDSVLTECMTQDANGKCLDCGTSFYSYGKLCLSYCPPKYFKTTTRLITSEPDNSRFALVCAPCHPSCYTCNGEFANNCTACSPFSTFNDQENTCSQLYFPRPDLSPSAPPNIFNIVAISAIVIGTFVLLLFIYVCCSWCGSRVNVNRHIHQEGHLPPEVELQIVNTLGR</sequence>
<dbReference type="SUPFAM" id="SSF52743">
    <property type="entry name" value="Subtilisin-like"/>
    <property type="match status" value="1"/>
</dbReference>
<feature type="transmembrane region" description="Helical" evidence="13">
    <location>
        <begin position="545"/>
        <end position="573"/>
    </location>
</feature>
<keyword evidence="7" id="KW-0865">Zymogen</keyword>
<evidence type="ECO:0000256" key="10">
    <source>
        <dbReference type="PROSITE-ProRule" id="PRU01240"/>
    </source>
</evidence>
<dbReference type="FunFam" id="3.40.50.200:FF:000001">
    <property type="entry name" value="Furin 2, isoform B"/>
    <property type="match status" value="1"/>
</dbReference>
<dbReference type="GO" id="GO:0006506">
    <property type="term" value="P:GPI anchor biosynthetic process"/>
    <property type="evidence" value="ECO:0007669"/>
    <property type="project" value="InterPro"/>
</dbReference>
<dbReference type="SUPFAM" id="SSF53649">
    <property type="entry name" value="Alkaline phosphatase-like"/>
    <property type="match status" value="1"/>
</dbReference>
<feature type="region of interest" description="Disordered" evidence="12">
    <location>
        <begin position="1"/>
        <end position="21"/>
    </location>
</feature>
<dbReference type="PROSITE" id="PS51892">
    <property type="entry name" value="SUBTILASE"/>
    <property type="match status" value="1"/>
</dbReference>
<dbReference type="Pfam" id="PF01663">
    <property type="entry name" value="Phosphodiest"/>
    <property type="match status" value="1"/>
</dbReference>
<keyword evidence="4" id="KW-0732">Signal</keyword>
<evidence type="ECO:0000256" key="4">
    <source>
        <dbReference type="ARBA" id="ARBA00022729"/>
    </source>
</evidence>
<dbReference type="CDD" id="cd04059">
    <property type="entry name" value="Peptidases_S8_Protein_convertases_Kexins_Furin-like"/>
    <property type="match status" value="1"/>
</dbReference>
<evidence type="ECO:0000256" key="1">
    <source>
        <dbReference type="ARBA" id="ARBA00005315"/>
    </source>
</evidence>
<comment type="similarity">
    <text evidence="10 11">Belongs to the peptidase S8 family.</text>
</comment>
<dbReference type="Pfam" id="PF16470">
    <property type="entry name" value="S8_pro-domain"/>
    <property type="match status" value="1"/>
</dbReference>
<feature type="region of interest" description="Disordered" evidence="12">
    <location>
        <begin position="1016"/>
        <end position="1039"/>
    </location>
</feature>
<keyword evidence="13" id="KW-1133">Transmembrane helix</keyword>
<keyword evidence="2 10" id="KW-0645">Protease</keyword>
<dbReference type="PRINTS" id="PR00723">
    <property type="entry name" value="SUBTILISIN"/>
</dbReference>
<proteinExistence type="inferred from homology"/>
<evidence type="ECO:0000256" key="5">
    <source>
        <dbReference type="ARBA" id="ARBA00022801"/>
    </source>
</evidence>
<evidence type="ECO:0000256" key="8">
    <source>
        <dbReference type="ARBA" id="ARBA00023180"/>
    </source>
</evidence>
<dbReference type="SUPFAM" id="SSF57184">
    <property type="entry name" value="Growth factor receptor domain"/>
    <property type="match status" value="1"/>
</dbReference>
<organism evidence="15 16">
    <name type="scientific">Leptobrachium leishanense</name>
    <name type="common">Leishan spiny toad</name>
    <dbReference type="NCBI Taxonomy" id="445787"/>
    <lineage>
        <taxon>Eukaryota</taxon>
        <taxon>Metazoa</taxon>
        <taxon>Chordata</taxon>
        <taxon>Craniata</taxon>
        <taxon>Vertebrata</taxon>
        <taxon>Euteleostomi</taxon>
        <taxon>Amphibia</taxon>
        <taxon>Batrachia</taxon>
        <taxon>Anura</taxon>
        <taxon>Pelobatoidea</taxon>
        <taxon>Megophryidae</taxon>
        <taxon>Leptobrachium</taxon>
    </lineage>
</organism>
<dbReference type="Pfam" id="PF01483">
    <property type="entry name" value="P_proprotein"/>
    <property type="match status" value="1"/>
</dbReference>
<feature type="transmembrane region" description="Helical" evidence="13">
    <location>
        <begin position="855"/>
        <end position="875"/>
    </location>
</feature>
<dbReference type="InterPro" id="IPR002591">
    <property type="entry name" value="Phosphodiest/P_Trfase"/>
</dbReference>
<feature type="domain" description="P/Homo B" evidence="14">
    <location>
        <begin position="1289"/>
        <end position="1421"/>
    </location>
</feature>
<dbReference type="FunFam" id="2.60.120.260:FF:000034">
    <property type="entry name" value="furin isoform X2"/>
    <property type="match status" value="1"/>
</dbReference>
<keyword evidence="13" id="KW-0472">Membrane</keyword>
<feature type="active site" description="Charge relay system" evidence="9 10">
    <location>
        <position position="1213"/>
    </location>
</feature>
<keyword evidence="8" id="KW-0325">Glycoprotein</keyword>
<dbReference type="SUPFAM" id="SSF49785">
    <property type="entry name" value="Galactose-binding domain-like"/>
    <property type="match status" value="1"/>
</dbReference>
<dbReference type="PROSITE" id="PS00138">
    <property type="entry name" value="SUBTILASE_SER"/>
    <property type="match status" value="1"/>
</dbReference>
<keyword evidence="5 10" id="KW-0378">Hydrolase</keyword>
<dbReference type="PANTHER" id="PTHR42884:SF16">
    <property type="entry name" value="PROPROTEIN CONVERTASE SUBTILISIN_KEXIN TYPE 4"/>
    <property type="match status" value="1"/>
</dbReference>
<dbReference type="PANTHER" id="PTHR42884">
    <property type="entry name" value="PROPROTEIN CONVERTASE SUBTILISIN/KEXIN-RELATED"/>
    <property type="match status" value="1"/>
</dbReference>
<reference evidence="15" key="2">
    <citation type="submission" date="2025-09" db="UniProtKB">
        <authorList>
            <consortium name="Ensembl"/>
        </authorList>
    </citation>
    <scope>IDENTIFICATION</scope>
</reference>
<evidence type="ECO:0000256" key="6">
    <source>
        <dbReference type="ARBA" id="ARBA00022825"/>
    </source>
</evidence>
<dbReference type="InterPro" id="IPR009030">
    <property type="entry name" value="Growth_fac_rcpt_cys_sf"/>
</dbReference>
<keyword evidence="6 10" id="KW-0720">Serine protease</keyword>
<feature type="transmembrane region" description="Helical" evidence="13">
    <location>
        <begin position="51"/>
        <end position="72"/>
    </location>
</feature>
<dbReference type="PROSITE" id="PS51829">
    <property type="entry name" value="P_HOMO_B"/>
    <property type="match status" value="1"/>
</dbReference>
<feature type="active site" description="Charge relay system" evidence="9 10">
    <location>
        <position position="998"/>
    </location>
</feature>
<dbReference type="Pfam" id="PF00082">
    <property type="entry name" value="Peptidase_S8"/>
    <property type="match status" value="1"/>
</dbReference>
<dbReference type="InterPro" id="IPR032815">
    <property type="entry name" value="S8_pro-domain"/>
</dbReference>
<dbReference type="PROSITE" id="PS00136">
    <property type="entry name" value="SUBTILASE_ASP"/>
    <property type="match status" value="1"/>
</dbReference>
<dbReference type="FunFam" id="3.40.720.10:FF:000018">
    <property type="entry name" value="Putative GPI ethanolamine phosphate transferase 2"/>
    <property type="match status" value="1"/>
</dbReference>
<dbReference type="InterPro" id="IPR037674">
    <property type="entry name" value="PIG-G_N"/>
</dbReference>
<dbReference type="GO" id="GO:0051377">
    <property type="term" value="F:mannose-ethanolamine phosphotransferase activity"/>
    <property type="evidence" value="ECO:0007669"/>
    <property type="project" value="InterPro"/>
</dbReference>
<dbReference type="InterPro" id="IPR023827">
    <property type="entry name" value="Peptidase_S8_Asp-AS"/>
</dbReference>
<reference evidence="15" key="1">
    <citation type="submission" date="2025-08" db="UniProtKB">
        <authorList>
            <consortium name="Ensembl"/>
        </authorList>
    </citation>
    <scope>IDENTIFICATION</scope>
</reference>
<evidence type="ECO:0000259" key="14">
    <source>
        <dbReference type="PROSITE" id="PS51829"/>
    </source>
</evidence>
<evidence type="ECO:0000256" key="2">
    <source>
        <dbReference type="ARBA" id="ARBA00022670"/>
    </source>
</evidence>
<dbReference type="GeneTree" id="ENSGT00940000161989"/>
<dbReference type="Gene3D" id="3.30.70.850">
    <property type="entry name" value="Peptidase S8, pro-domain"/>
    <property type="match status" value="1"/>
</dbReference>
<dbReference type="InterPro" id="IPR000209">
    <property type="entry name" value="Peptidase_S8/S53_dom"/>
</dbReference>
<dbReference type="InterPro" id="IPR023828">
    <property type="entry name" value="Peptidase_S8_Ser-AS"/>
</dbReference>
<dbReference type="InterPro" id="IPR015500">
    <property type="entry name" value="Peptidase_S8_subtilisin-rel"/>
</dbReference>
<feature type="transmembrane region" description="Helical" evidence="13">
    <location>
        <begin position="1539"/>
        <end position="1561"/>
    </location>
</feature>
<dbReference type="InterPro" id="IPR036852">
    <property type="entry name" value="Peptidase_S8/S53_dom_sf"/>
</dbReference>
<evidence type="ECO:0000313" key="15">
    <source>
        <dbReference type="Ensembl" id="ENSLLEP00000005254.1"/>
    </source>
</evidence>
<dbReference type="InterPro" id="IPR017850">
    <property type="entry name" value="Alkaline_phosphatase_core_sf"/>
</dbReference>
<dbReference type="InterPro" id="IPR002884">
    <property type="entry name" value="P_dom"/>
</dbReference>
<feature type="transmembrane region" description="Helical" evidence="13">
    <location>
        <begin position="514"/>
        <end position="533"/>
    </location>
</feature>
<dbReference type="OrthoDB" id="272139at2759"/>
<evidence type="ECO:0000313" key="16">
    <source>
        <dbReference type="Proteomes" id="UP000694569"/>
    </source>
</evidence>
<evidence type="ECO:0000256" key="3">
    <source>
        <dbReference type="ARBA" id="ARBA00022685"/>
    </source>
</evidence>
<feature type="compositionally biased region" description="Basic and acidic residues" evidence="12">
    <location>
        <begin position="1027"/>
        <end position="1039"/>
    </location>
</feature>
<protein>
    <recommendedName>
        <fullName evidence="14">P/Homo B domain-containing protein</fullName>
    </recommendedName>
</protein>
<dbReference type="Ensembl" id="ENSLLET00000005482.1">
    <property type="protein sequence ID" value="ENSLLEP00000005254.1"/>
    <property type="gene ID" value="ENSLLEG00000003355.1"/>
</dbReference>
<feature type="transmembrane region" description="Helical" evidence="13">
    <location>
        <begin position="887"/>
        <end position="907"/>
    </location>
</feature>
<dbReference type="PROSITE" id="PS00137">
    <property type="entry name" value="SUBTILASE_HIS"/>
    <property type="match status" value="1"/>
</dbReference>
<dbReference type="GO" id="GO:0000139">
    <property type="term" value="C:Golgi membrane"/>
    <property type="evidence" value="ECO:0007669"/>
    <property type="project" value="TreeGrafter"/>
</dbReference>
<dbReference type="Gene3D" id="2.10.220.10">
    <property type="entry name" value="Hormone Receptor, Insulin-like Growth Factor Receptor 1, Chain A, domain 2"/>
    <property type="match status" value="1"/>
</dbReference>